<protein>
    <submittedName>
        <fullName evidence="2">Uncharacterized protein</fullName>
    </submittedName>
</protein>
<feature type="region of interest" description="Disordered" evidence="1">
    <location>
        <begin position="130"/>
        <end position="154"/>
    </location>
</feature>
<accession>A0A813BX82</accession>
<evidence type="ECO:0000313" key="2">
    <source>
        <dbReference type="EMBL" id="CAE7929832.1"/>
    </source>
</evidence>
<proteinExistence type="predicted"/>
<name>A0A813BX82_9DINO</name>
<dbReference type="AlphaFoldDB" id="A0A813BX82"/>
<keyword evidence="3" id="KW-1185">Reference proteome</keyword>
<evidence type="ECO:0000256" key="1">
    <source>
        <dbReference type="SAM" id="MobiDB-lite"/>
    </source>
</evidence>
<organism evidence="2 3">
    <name type="scientific">Symbiodinium necroappetens</name>
    <dbReference type="NCBI Taxonomy" id="1628268"/>
    <lineage>
        <taxon>Eukaryota</taxon>
        <taxon>Sar</taxon>
        <taxon>Alveolata</taxon>
        <taxon>Dinophyceae</taxon>
        <taxon>Suessiales</taxon>
        <taxon>Symbiodiniaceae</taxon>
        <taxon>Symbiodinium</taxon>
    </lineage>
</organism>
<dbReference type="Proteomes" id="UP000601435">
    <property type="component" value="Unassembled WGS sequence"/>
</dbReference>
<evidence type="ECO:0000313" key="3">
    <source>
        <dbReference type="Proteomes" id="UP000601435"/>
    </source>
</evidence>
<reference evidence="2" key="1">
    <citation type="submission" date="2021-02" db="EMBL/GenBank/DDBJ databases">
        <authorList>
            <person name="Dougan E. K."/>
            <person name="Rhodes N."/>
            <person name="Thang M."/>
            <person name="Chan C."/>
        </authorList>
    </citation>
    <scope>NUCLEOTIDE SEQUENCE</scope>
</reference>
<sequence length="369" mass="39431">MEQASWQLSSATGCKRSLTTAAPHAQASWESLLAERKRLKCEADVPGWGEPSVWAALESPKQVKPNFQIDFRLSSSTVRVENGLHLAACVPTLSGLLHEESPGLRSVDLSSAKICKDALLVALRFASAGPGANEEDTSLWTSSPQSPRPIARASRPEEVLQVEEALRCFDVLRAAKILGLPRLEEAARGRLESGRSRISSGSAGVLPLPLLSEASAMPLLAASFGQEKCISQCCLRFLNSRGRDQVLQGRERQLGVIYATQPLVGAILSGIFKEAAPALSANGGAAASPVLLDLLFGPSRAPKQTQPVDLKSVRDLLASGPALGHSDRESLSKSEVSCAFFGLRLLVLTWLLTCGRLHSILRPSITSML</sequence>
<dbReference type="EMBL" id="CAJNJA010081330">
    <property type="protein sequence ID" value="CAE7929832.1"/>
    <property type="molecule type" value="Genomic_DNA"/>
</dbReference>
<gene>
    <name evidence="2" type="ORF">SNEC2469_LOCUS32307</name>
</gene>
<dbReference type="OrthoDB" id="10359648at2759"/>
<comment type="caution">
    <text evidence="2">The sequence shown here is derived from an EMBL/GenBank/DDBJ whole genome shotgun (WGS) entry which is preliminary data.</text>
</comment>